<dbReference type="GO" id="GO:0071770">
    <property type="term" value="P:DIM/DIP cell wall layer assembly"/>
    <property type="evidence" value="ECO:0007669"/>
    <property type="project" value="TreeGrafter"/>
</dbReference>
<keyword evidence="3" id="KW-0175">Coiled coil</keyword>
<dbReference type="GO" id="GO:0005886">
    <property type="term" value="C:plasma membrane"/>
    <property type="evidence" value="ECO:0007669"/>
    <property type="project" value="TreeGrafter"/>
</dbReference>
<dbReference type="EMBL" id="ASXJ01000014">
    <property type="protein sequence ID" value="ERM03455.1"/>
    <property type="molecule type" value="Genomic_DNA"/>
</dbReference>
<proteinExistence type="predicted"/>
<dbReference type="PANTHER" id="PTHR40048:SF1">
    <property type="entry name" value="RHAMNOSYL O-METHYLTRANSFERASE"/>
    <property type="match status" value="1"/>
</dbReference>
<dbReference type="Gene3D" id="3.40.50.150">
    <property type="entry name" value="Vaccinia Virus protein VP39"/>
    <property type="match status" value="1"/>
</dbReference>
<gene>
    <name evidence="4" type="ORF">Q644_11055</name>
</gene>
<dbReference type="AlphaFoldDB" id="U4VBV2"/>
<evidence type="ECO:0000256" key="1">
    <source>
        <dbReference type="ARBA" id="ARBA00022603"/>
    </source>
</evidence>
<dbReference type="Proteomes" id="UP000016842">
    <property type="component" value="Unassembled WGS sequence"/>
</dbReference>
<organism evidence="4 5">
    <name type="scientific">Brucella intermedia 229E</name>
    <dbReference type="NCBI Taxonomy" id="1337887"/>
    <lineage>
        <taxon>Bacteria</taxon>
        <taxon>Pseudomonadati</taxon>
        <taxon>Pseudomonadota</taxon>
        <taxon>Alphaproteobacteria</taxon>
        <taxon>Hyphomicrobiales</taxon>
        <taxon>Brucellaceae</taxon>
        <taxon>Brucella/Ochrobactrum group</taxon>
        <taxon>Brucella</taxon>
    </lineage>
</organism>
<evidence type="ECO:0000256" key="3">
    <source>
        <dbReference type="SAM" id="Coils"/>
    </source>
</evidence>
<reference evidence="4 5" key="1">
    <citation type="journal article" date="2014" name="FEMS Microbiol. Lett.">
        <title>Genome sequencing analysis reveals virulence-related gene content of Ochrobactrum intermedium strain 229E, a urease-positive strain isolated from the human gastric niche.</title>
        <authorList>
            <person name="Kulkarni G.J."/>
            <person name="Shetty S."/>
            <person name="Dharne M.S."/>
            <person name="Shouche Y.S."/>
        </authorList>
    </citation>
    <scope>NUCLEOTIDE SEQUENCE [LARGE SCALE GENOMIC DNA]</scope>
    <source>
        <strain evidence="4 5">229E</strain>
    </source>
</reference>
<dbReference type="GO" id="GO:0032259">
    <property type="term" value="P:methylation"/>
    <property type="evidence" value="ECO:0007669"/>
    <property type="project" value="UniProtKB-KW"/>
</dbReference>
<dbReference type="InterPro" id="IPR029063">
    <property type="entry name" value="SAM-dependent_MTases_sf"/>
</dbReference>
<dbReference type="PANTHER" id="PTHR40048">
    <property type="entry name" value="RHAMNOSYL O-METHYLTRANSFERASE"/>
    <property type="match status" value="1"/>
</dbReference>
<protein>
    <recommendedName>
        <fullName evidence="6">Class I SAM-dependent methyltransferase</fullName>
    </recommendedName>
</protein>
<dbReference type="SUPFAM" id="SSF53335">
    <property type="entry name" value="S-adenosyl-L-methionine-dependent methyltransferases"/>
    <property type="match status" value="1"/>
</dbReference>
<sequence length="288" mass="33153">MNAKYTGADDDWETPVAPLLNPCLDAVFRDASLLDHASAWFGHIPFARWIVAALRPKCFVELGTHDGVSYNAFCSAVRVENLSTACHAVDTWKGDAQAGFYSDEIYRRLLKYNDNNFSGFSTLHRTEFDDAVKRFRDGSIDLLHIDGFHSYDAVSHDFHTWFEKMSDRGIVLFHDTNERREGFGVWKFWSEVSSKFPSFQFLHSHGLGVLCVGKNAPRAMIELCGLNDIEAERFRNRFKVVGERWAIDASRRREKEAYRHEKKTMETKLAALEGEKETIGERIRKEFI</sequence>
<dbReference type="Pfam" id="PF13578">
    <property type="entry name" value="Methyltransf_24"/>
    <property type="match status" value="1"/>
</dbReference>
<evidence type="ECO:0000313" key="4">
    <source>
        <dbReference type="EMBL" id="ERM03455.1"/>
    </source>
</evidence>
<keyword evidence="2" id="KW-0808">Transferase</keyword>
<name>U4VBV2_9HYPH</name>
<evidence type="ECO:0008006" key="6">
    <source>
        <dbReference type="Google" id="ProtNLM"/>
    </source>
</evidence>
<evidence type="ECO:0000256" key="2">
    <source>
        <dbReference type="ARBA" id="ARBA00022679"/>
    </source>
</evidence>
<keyword evidence="1" id="KW-0489">Methyltransferase</keyword>
<evidence type="ECO:0000313" key="5">
    <source>
        <dbReference type="Proteomes" id="UP000016842"/>
    </source>
</evidence>
<dbReference type="GO" id="GO:0008168">
    <property type="term" value="F:methyltransferase activity"/>
    <property type="evidence" value="ECO:0007669"/>
    <property type="project" value="UniProtKB-KW"/>
</dbReference>
<feature type="coiled-coil region" evidence="3">
    <location>
        <begin position="255"/>
        <end position="282"/>
    </location>
</feature>
<comment type="caution">
    <text evidence="4">The sequence shown here is derived from an EMBL/GenBank/DDBJ whole genome shotgun (WGS) entry which is preliminary data.</text>
</comment>
<accession>U4VBV2</accession>